<dbReference type="Pfam" id="PF09713">
    <property type="entry name" value="A_thal_3526"/>
    <property type="match status" value="1"/>
</dbReference>
<gene>
    <name evidence="1" type="ORF">ZOSMA_354G00120</name>
</gene>
<sequence>MENVSAASYVRMVQYLIEKCLVYNMNEQECVAALSKHANIQPVIVATIWKELKKENKDFFKSYLRKMEDMRIVDEDDE</sequence>
<dbReference type="EMBL" id="LFYR01001111">
    <property type="protein sequence ID" value="KMZ64677.1"/>
    <property type="molecule type" value="Genomic_DNA"/>
</dbReference>
<dbReference type="PANTHER" id="PTHR31871">
    <property type="entry name" value="OS02G0137100 PROTEIN"/>
    <property type="match status" value="1"/>
</dbReference>
<dbReference type="AlphaFoldDB" id="A0A0K9P8W2"/>
<accession>A0A0K9P8W2</accession>
<keyword evidence="2" id="KW-1185">Reference proteome</keyword>
<dbReference type="PANTHER" id="PTHR31871:SF61">
    <property type="entry name" value="OS06G0705300 PROTEIN"/>
    <property type="match status" value="1"/>
</dbReference>
<dbReference type="Proteomes" id="UP000036987">
    <property type="component" value="Unassembled WGS sequence"/>
</dbReference>
<comment type="caution">
    <text evidence="1">The sequence shown here is derived from an EMBL/GenBank/DDBJ whole genome shotgun (WGS) entry which is preliminary data.</text>
</comment>
<name>A0A0K9P8W2_ZOSMR</name>
<evidence type="ECO:0000313" key="2">
    <source>
        <dbReference type="Proteomes" id="UP000036987"/>
    </source>
</evidence>
<organism evidence="1 2">
    <name type="scientific">Zostera marina</name>
    <name type="common">Eelgrass</name>
    <dbReference type="NCBI Taxonomy" id="29655"/>
    <lineage>
        <taxon>Eukaryota</taxon>
        <taxon>Viridiplantae</taxon>
        <taxon>Streptophyta</taxon>
        <taxon>Embryophyta</taxon>
        <taxon>Tracheophyta</taxon>
        <taxon>Spermatophyta</taxon>
        <taxon>Magnoliopsida</taxon>
        <taxon>Liliopsida</taxon>
        <taxon>Zosteraceae</taxon>
        <taxon>Zostera</taxon>
    </lineage>
</organism>
<evidence type="ECO:0008006" key="3">
    <source>
        <dbReference type="Google" id="ProtNLM"/>
    </source>
</evidence>
<dbReference type="OMA" id="MDQTECV"/>
<dbReference type="OrthoDB" id="509052at2759"/>
<dbReference type="NCBIfam" id="TIGR01589">
    <property type="entry name" value="A_thal_3526"/>
    <property type="match status" value="1"/>
</dbReference>
<dbReference type="InterPro" id="IPR006476">
    <property type="entry name" value="CHP01589_pln"/>
</dbReference>
<proteinExistence type="predicted"/>
<evidence type="ECO:0000313" key="1">
    <source>
        <dbReference type="EMBL" id="KMZ64677.1"/>
    </source>
</evidence>
<reference evidence="2" key="1">
    <citation type="journal article" date="2016" name="Nature">
        <title>The genome of the seagrass Zostera marina reveals angiosperm adaptation to the sea.</title>
        <authorList>
            <person name="Olsen J.L."/>
            <person name="Rouze P."/>
            <person name="Verhelst B."/>
            <person name="Lin Y.-C."/>
            <person name="Bayer T."/>
            <person name="Collen J."/>
            <person name="Dattolo E."/>
            <person name="De Paoli E."/>
            <person name="Dittami S."/>
            <person name="Maumus F."/>
            <person name="Michel G."/>
            <person name="Kersting A."/>
            <person name="Lauritano C."/>
            <person name="Lohaus R."/>
            <person name="Toepel M."/>
            <person name="Tonon T."/>
            <person name="Vanneste K."/>
            <person name="Amirebrahimi M."/>
            <person name="Brakel J."/>
            <person name="Bostroem C."/>
            <person name="Chovatia M."/>
            <person name="Grimwood J."/>
            <person name="Jenkins J.W."/>
            <person name="Jueterbock A."/>
            <person name="Mraz A."/>
            <person name="Stam W.T."/>
            <person name="Tice H."/>
            <person name="Bornberg-Bauer E."/>
            <person name="Green P.J."/>
            <person name="Pearson G.A."/>
            <person name="Procaccini G."/>
            <person name="Duarte C.M."/>
            <person name="Schmutz J."/>
            <person name="Reusch T.B.H."/>
            <person name="Van de Peer Y."/>
        </authorList>
    </citation>
    <scope>NUCLEOTIDE SEQUENCE [LARGE SCALE GENOMIC DNA]</scope>
    <source>
        <strain evidence="2">cv. Finnish</strain>
    </source>
</reference>
<protein>
    <recommendedName>
        <fullName evidence="3">Angiotensin-converting enzyme 2</fullName>
    </recommendedName>
</protein>